<keyword evidence="5" id="KW-1133">Transmembrane helix</keyword>
<protein>
    <submittedName>
        <fullName evidence="7">Immunoglobulin superfamily containing leucine-rich repeat protein</fullName>
    </submittedName>
</protein>
<dbReference type="InterPro" id="IPR007110">
    <property type="entry name" value="Ig-like_dom"/>
</dbReference>
<feature type="transmembrane region" description="Helical" evidence="5">
    <location>
        <begin position="295"/>
        <end position="318"/>
    </location>
</feature>
<dbReference type="InterPro" id="IPR003591">
    <property type="entry name" value="Leu-rich_rpt_typical-subtyp"/>
</dbReference>
<dbReference type="Proteomes" id="UP000242457">
    <property type="component" value="Unassembled WGS sequence"/>
</dbReference>
<keyword evidence="2" id="KW-0732">Signal</keyword>
<dbReference type="AlphaFoldDB" id="A0A2A3E6K2"/>
<organism evidence="7 8">
    <name type="scientific">Apis cerana cerana</name>
    <name type="common">Oriental honeybee</name>
    <dbReference type="NCBI Taxonomy" id="94128"/>
    <lineage>
        <taxon>Eukaryota</taxon>
        <taxon>Metazoa</taxon>
        <taxon>Ecdysozoa</taxon>
        <taxon>Arthropoda</taxon>
        <taxon>Hexapoda</taxon>
        <taxon>Insecta</taxon>
        <taxon>Pterygota</taxon>
        <taxon>Neoptera</taxon>
        <taxon>Endopterygota</taxon>
        <taxon>Hymenoptera</taxon>
        <taxon>Apocrita</taxon>
        <taxon>Aculeata</taxon>
        <taxon>Apoidea</taxon>
        <taxon>Anthophila</taxon>
        <taxon>Apidae</taxon>
        <taxon>Apis</taxon>
    </lineage>
</organism>
<evidence type="ECO:0000259" key="6">
    <source>
        <dbReference type="PROSITE" id="PS50835"/>
    </source>
</evidence>
<dbReference type="Gene3D" id="3.80.10.10">
    <property type="entry name" value="Ribonuclease Inhibitor"/>
    <property type="match status" value="1"/>
</dbReference>
<dbReference type="EMBL" id="KZ288352">
    <property type="protein sequence ID" value="PBC27340.1"/>
    <property type="molecule type" value="Genomic_DNA"/>
</dbReference>
<dbReference type="InterPro" id="IPR032675">
    <property type="entry name" value="LRR_dom_sf"/>
</dbReference>
<dbReference type="InterPro" id="IPR013783">
    <property type="entry name" value="Ig-like_fold"/>
</dbReference>
<dbReference type="SMART" id="SM00082">
    <property type="entry name" value="LRRCT"/>
    <property type="match status" value="1"/>
</dbReference>
<dbReference type="PANTHER" id="PTHR24369:SF210">
    <property type="entry name" value="CHAOPTIN-RELATED"/>
    <property type="match status" value="1"/>
</dbReference>
<keyword evidence="1" id="KW-0433">Leucine-rich repeat</keyword>
<dbReference type="InterPro" id="IPR001611">
    <property type="entry name" value="Leu-rich_rpt"/>
</dbReference>
<dbReference type="PANTHER" id="PTHR24369">
    <property type="entry name" value="ANTIGEN BSP, PUTATIVE-RELATED"/>
    <property type="match status" value="1"/>
</dbReference>
<keyword evidence="8" id="KW-1185">Reference proteome</keyword>
<evidence type="ECO:0000256" key="1">
    <source>
        <dbReference type="ARBA" id="ARBA00022614"/>
    </source>
</evidence>
<dbReference type="OrthoDB" id="643377at2759"/>
<dbReference type="SUPFAM" id="SSF48726">
    <property type="entry name" value="Immunoglobulin"/>
    <property type="match status" value="1"/>
</dbReference>
<evidence type="ECO:0000256" key="4">
    <source>
        <dbReference type="ARBA" id="ARBA00023157"/>
    </source>
</evidence>
<feature type="domain" description="Ig-like" evidence="6">
    <location>
        <begin position="199"/>
        <end position="275"/>
    </location>
</feature>
<evidence type="ECO:0000256" key="3">
    <source>
        <dbReference type="ARBA" id="ARBA00022737"/>
    </source>
</evidence>
<dbReference type="PROSITE" id="PS51450">
    <property type="entry name" value="LRR"/>
    <property type="match status" value="2"/>
</dbReference>
<dbReference type="Pfam" id="PF13855">
    <property type="entry name" value="LRR_8"/>
    <property type="match status" value="1"/>
</dbReference>
<dbReference type="InterPro" id="IPR050541">
    <property type="entry name" value="LRR_TM_domain-containing"/>
</dbReference>
<dbReference type="InterPro" id="IPR000483">
    <property type="entry name" value="Cys-rich_flank_reg_C"/>
</dbReference>
<dbReference type="SUPFAM" id="SSF52058">
    <property type="entry name" value="L domain-like"/>
    <property type="match status" value="1"/>
</dbReference>
<evidence type="ECO:0000313" key="8">
    <source>
        <dbReference type="Proteomes" id="UP000242457"/>
    </source>
</evidence>
<evidence type="ECO:0000313" key="7">
    <source>
        <dbReference type="EMBL" id="PBC27340.1"/>
    </source>
</evidence>
<keyword evidence="5" id="KW-0472">Membrane</keyword>
<reference evidence="7 8" key="1">
    <citation type="submission" date="2014-07" db="EMBL/GenBank/DDBJ databases">
        <title>Genomic and transcriptomic analysis on Apis cerana provide comprehensive insights into honey bee biology.</title>
        <authorList>
            <person name="Diao Q."/>
            <person name="Sun L."/>
            <person name="Zheng H."/>
            <person name="Zheng H."/>
            <person name="Xu S."/>
            <person name="Wang S."/>
            <person name="Zeng Z."/>
            <person name="Hu F."/>
            <person name="Su S."/>
            <person name="Wu J."/>
        </authorList>
    </citation>
    <scope>NUCLEOTIDE SEQUENCE [LARGE SCALE GENOMIC DNA]</scope>
    <source>
        <tissue evidence="7">Pupae without intestine</tissue>
    </source>
</reference>
<dbReference type="InterPro" id="IPR036179">
    <property type="entry name" value="Ig-like_dom_sf"/>
</dbReference>
<keyword evidence="5" id="KW-0812">Transmembrane</keyword>
<dbReference type="GO" id="GO:0005886">
    <property type="term" value="C:plasma membrane"/>
    <property type="evidence" value="ECO:0007669"/>
    <property type="project" value="TreeGrafter"/>
</dbReference>
<accession>A0A2A3E6K2</accession>
<name>A0A2A3E6K2_APICC</name>
<gene>
    <name evidence="7" type="ORF">APICC_06933</name>
</gene>
<sequence length="529" mass="58872">MCTCKWKSGKEWVECANRDLKGLPQGAREETQVLDLSNNHLRLYLGRSHISRIASRAFVGLVGLVELDLSENLIEEIPSETFPSYSNLMKLLLNGNPCRIENVEQGAFDGLHQLEWLRLDGNRLTRVPDLTLPLGGSLRGLTLHNNPWLCDCRLQATQVWLKESAPAAPQESEPVCDSPPKLRGKQIKEVKLNELACLPQIELQDQIEAYEGDNVTLKCDVYAVPAAKLTWWFNGELCELQNENDSASFSAYPRYVYRQRAENGAGSAEANLSLRVLFQERITVGPPNDHSRSGYVVAVAAGALVGTLFALASLIGSINKSVMPITKDTTTSLPCRKEMSRAATLERREHRNVPETTDVGYGQFYLDQDGYPLNFGLPKIPFSAASTLPRLRQRMPVEGTAVAPPARTDTRYTAEGYPYPAQQQQPQPIQPVEQPIQQQLPVSPVSPVAVFPENWVHSSPLLTKKQILLDEQTAELASNEILHPLEIGLSDESLAKAYSVTPRYKLRRLGLTTAISSYHVQQPWNSKLT</sequence>
<dbReference type="Pfam" id="PF01463">
    <property type="entry name" value="LRRCT"/>
    <property type="match status" value="1"/>
</dbReference>
<dbReference type="SMART" id="SM00369">
    <property type="entry name" value="LRR_TYP"/>
    <property type="match status" value="3"/>
</dbReference>
<proteinExistence type="predicted"/>
<keyword evidence="4" id="KW-1015">Disulfide bond</keyword>
<dbReference type="STRING" id="94128.A0A2A3E6K2"/>
<evidence type="ECO:0000256" key="5">
    <source>
        <dbReference type="SAM" id="Phobius"/>
    </source>
</evidence>
<dbReference type="PROSITE" id="PS50835">
    <property type="entry name" value="IG_LIKE"/>
    <property type="match status" value="1"/>
</dbReference>
<evidence type="ECO:0000256" key="2">
    <source>
        <dbReference type="ARBA" id="ARBA00022729"/>
    </source>
</evidence>
<keyword evidence="3" id="KW-0677">Repeat</keyword>
<dbReference type="Gene3D" id="2.60.40.10">
    <property type="entry name" value="Immunoglobulins"/>
    <property type="match status" value="1"/>
</dbReference>